<comment type="caution">
    <text evidence="8">The sequence shown here is derived from an EMBL/GenBank/DDBJ whole genome shotgun (WGS) entry which is preliminary data.</text>
</comment>
<evidence type="ECO:0000256" key="2">
    <source>
        <dbReference type="ARBA" id="ARBA00022448"/>
    </source>
</evidence>
<keyword evidence="9" id="KW-1185">Reference proteome</keyword>
<feature type="transmembrane region" description="Helical" evidence="6">
    <location>
        <begin position="42"/>
        <end position="65"/>
    </location>
</feature>
<evidence type="ECO:0000256" key="6">
    <source>
        <dbReference type="SAM" id="Phobius"/>
    </source>
</evidence>
<dbReference type="OrthoDB" id="9814001at2"/>
<evidence type="ECO:0000256" key="3">
    <source>
        <dbReference type="ARBA" id="ARBA00022692"/>
    </source>
</evidence>
<feature type="transmembrane region" description="Helical" evidence="6">
    <location>
        <begin position="335"/>
        <end position="357"/>
    </location>
</feature>
<protein>
    <submittedName>
        <fullName evidence="8">MFS transporter</fullName>
    </submittedName>
</protein>
<evidence type="ECO:0000256" key="4">
    <source>
        <dbReference type="ARBA" id="ARBA00022989"/>
    </source>
</evidence>
<dbReference type="CDD" id="cd17489">
    <property type="entry name" value="MFS_YfcJ_like"/>
    <property type="match status" value="1"/>
</dbReference>
<gene>
    <name evidence="8" type="ORF">D4N35_013975</name>
</gene>
<evidence type="ECO:0000256" key="5">
    <source>
        <dbReference type="ARBA" id="ARBA00023136"/>
    </source>
</evidence>
<evidence type="ECO:0000313" key="9">
    <source>
        <dbReference type="Proteomes" id="UP000273811"/>
    </source>
</evidence>
<feature type="transmembrane region" description="Helical" evidence="6">
    <location>
        <begin position="274"/>
        <end position="292"/>
    </location>
</feature>
<dbReference type="Proteomes" id="UP000273811">
    <property type="component" value="Unassembled WGS sequence"/>
</dbReference>
<feature type="transmembrane region" description="Helical" evidence="6">
    <location>
        <begin position="139"/>
        <end position="161"/>
    </location>
</feature>
<reference evidence="8" key="1">
    <citation type="submission" date="2018-12" db="EMBL/GenBank/DDBJ databases">
        <authorList>
            <person name="Sun L."/>
            <person name="Chen Z."/>
        </authorList>
    </citation>
    <scope>NUCLEOTIDE SEQUENCE [LARGE SCALE GENOMIC DNA]</scope>
    <source>
        <strain evidence="8">DSM 16012</strain>
    </source>
</reference>
<dbReference type="InterPro" id="IPR011701">
    <property type="entry name" value="MFS"/>
</dbReference>
<dbReference type="AlphaFoldDB" id="A0A443IMI5"/>
<dbReference type="InterPro" id="IPR052714">
    <property type="entry name" value="MFS_Exporter"/>
</dbReference>
<keyword evidence="5 6" id="KW-0472">Membrane</keyword>
<dbReference type="PROSITE" id="PS50850">
    <property type="entry name" value="MFS"/>
    <property type="match status" value="1"/>
</dbReference>
<feature type="transmembrane region" description="Helical" evidence="6">
    <location>
        <begin position="77"/>
        <end position="100"/>
    </location>
</feature>
<dbReference type="GeneID" id="56393000"/>
<evidence type="ECO:0000313" key="8">
    <source>
        <dbReference type="EMBL" id="RWR06503.1"/>
    </source>
</evidence>
<keyword evidence="2" id="KW-0813">Transport</keyword>
<evidence type="ECO:0000259" key="7">
    <source>
        <dbReference type="PROSITE" id="PS50850"/>
    </source>
</evidence>
<dbReference type="RefSeq" id="WP_120074727.1">
    <property type="nucleotide sequence ID" value="NZ_CP126113.1"/>
</dbReference>
<accession>A0A443IMI5</accession>
<dbReference type="Gene3D" id="1.20.1250.20">
    <property type="entry name" value="MFS general substrate transporter like domains"/>
    <property type="match status" value="1"/>
</dbReference>
<dbReference type="SUPFAM" id="SSF103473">
    <property type="entry name" value="MFS general substrate transporter"/>
    <property type="match status" value="1"/>
</dbReference>
<feature type="domain" description="Major facilitator superfamily (MFS) profile" evidence="7">
    <location>
        <begin position="10"/>
        <end position="385"/>
    </location>
</feature>
<evidence type="ECO:0000256" key="1">
    <source>
        <dbReference type="ARBA" id="ARBA00004651"/>
    </source>
</evidence>
<feature type="transmembrane region" description="Helical" evidence="6">
    <location>
        <begin position="298"/>
        <end position="323"/>
    </location>
</feature>
<dbReference type="Pfam" id="PF07690">
    <property type="entry name" value="MFS_1"/>
    <property type="match status" value="1"/>
</dbReference>
<keyword evidence="4 6" id="KW-1133">Transmembrane helix</keyword>
<dbReference type="GO" id="GO:0005886">
    <property type="term" value="C:plasma membrane"/>
    <property type="evidence" value="ECO:0007669"/>
    <property type="project" value="UniProtKB-SubCell"/>
</dbReference>
<sequence>MQKEKLWTKDFISTSIVNFVMMLSMYLLLVIMAPYATDQYDASASAAGLVASIFILGALTGRLFAGRQIERLGSKKMLIAGIVFFVVVTAGYFISAGIYFLVLIRFLHGIGVGLATTATSTIVAQIIPRSRNGEGIGYFSLSVVLATAIGPFVGLTLIKYAGYTSVFIFSLLMGMISFIIALPVKAPIVEHTASADTKGFKLSNFFEMRALPISIVMLIVSLAYSGILSFITSYAQEMNLMTASSYYFLVYAVIVFISRPFTGKLMDNRGSNSVAYPALVLFAIGMFMLSQANTNFAFLLAAAVIGLGYGNFQSCAQALAIKVTQPHRMGLANSTYFICMDLGLGVGPLALGFLVPLVGFKGLYSSMVLVILAGIAAYYLLHGRKDKETSPSFNPASSK</sequence>
<feature type="transmembrane region" description="Helical" evidence="6">
    <location>
        <begin position="106"/>
        <end position="127"/>
    </location>
</feature>
<dbReference type="EMBL" id="QYTU02000035">
    <property type="protein sequence ID" value="RWR06503.1"/>
    <property type="molecule type" value="Genomic_DNA"/>
</dbReference>
<dbReference type="InterPro" id="IPR020846">
    <property type="entry name" value="MFS_dom"/>
</dbReference>
<proteinExistence type="predicted"/>
<organism evidence="8 9">
    <name type="scientific">Siminovitchia fortis</name>
    <dbReference type="NCBI Taxonomy" id="254758"/>
    <lineage>
        <taxon>Bacteria</taxon>
        <taxon>Bacillati</taxon>
        <taxon>Bacillota</taxon>
        <taxon>Bacilli</taxon>
        <taxon>Bacillales</taxon>
        <taxon>Bacillaceae</taxon>
        <taxon>Siminovitchia</taxon>
    </lineage>
</organism>
<feature type="transmembrane region" description="Helical" evidence="6">
    <location>
        <begin position="12"/>
        <end position="36"/>
    </location>
</feature>
<feature type="transmembrane region" description="Helical" evidence="6">
    <location>
        <begin position="363"/>
        <end position="381"/>
    </location>
</feature>
<dbReference type="PANTHER" id="PTHR23531:SF2">
    <property type="entry name" value="PERMEASE"/>
    <property type="match status" value="1"/>
</dbReference>
<dbReference type="InterPro" id="IPR036259">
    <property type="entry name" value="MFS_trans_sf"/>
</dbReference>
<feature type="transmembrane region" description="Helical" evidence="6">
    <location>
        <begin position="210"/>
        <end position="232"/>
    </location>
</feature>
<comment type="subcellular location">
    <subcellularLocation>
        <location evidence="1">Cell membrane</location>
        <topology evidence="1">Multi-pass membrane protein</topology>
    </subcellularLocation>
</comment>
<name>A0A443IMI5_9BACI</name>
<feature type="transmembrane region" description="Helical" evidence="6">
    <location>
        <begin position="244"/>
        <end position="262"/>
    </location>
</feature>
<dbReference type="GO" id="GO:0022857">
    <property type="term" value="F:transmembrane transporter activity"/>
    <property type="evidence" value="ECO:0007669"/>
    <property type="project" value="InterPro"/>
</dbReference>
<keyword evidence="3 6" id="KW-0812">Transmembrane</keyword>
<dbReference type="PANTHER" id="PTHR23531">
    <property type="entry name" value="QUINOLENE RESISTANCE PROTEIN NORA"/>
    <property type="match status" value="1"/>
</dbReference>
<feature type="transmembrane region" description="Helical" evidence="6">
    <location>
        <begin position="167"/>
        <end position="189"/>
    </location>
</feature>